<evidence type="ECO:0000313" key="4">
    <source>
        <dbReference type="EMBL" id="OQR81434.1"/>
    </source>
</evidence>
<dbReference type="Pfam" id="PF12796">
    <property type="entry name" value="Ank_2"/>
    <property type="match status" value="2"/>
</dbReference>
<evidence type="ECO:0000313" key="5">
    <source>
        <dbReference type="Proteomes" id="UP000243217"/>
    </source>
</evidence>
<proteinExistence type="predicted"/>
<dbReference type="InterPro" id="IPR036770">
    <property type="entry name" value="Ankyrin_rpt-contain_sf"/>
</dbReference>
<dbReference type="PROSITE" id="PS50297">
    <property type="entry name" value="ANK_REP_REGION"/>
    <property type="match status" value="2"/>
</dbReference>
<accession>A0A1V9Y6V4</accession>
<gene>
    <name evidence="4" type="ORF">THRCLA_11736</name>
</gene>
<keyword evidence="1" id="KW-0677">Repeat</keyword>
<feature type="repeat" description="ANK" evidence="3">
    <location>
        <begin position="311"/>
        <end position="343"/>
    </location>
</feature>
<dbReference type="AlphaFoldDB" id="A0A1V9Y6V4"/>
<keyword evidence="2 3" id="KW-0040">ANK repeat</keyword>
<dbReference type="SMART" id="SM00248">
    <property type="entry name" value="ANK"/>
    <property type="match status" value="4"/>
</dbReference>
<feature type="repeat" description="ANK" evidence="3">
    <location>
        <begin position="544"/>
        <end position="576"/>
    </location>
</feature>
<protein>
    <submittedName>
        <fullName evidence="4">Uncharacterized protein</fullName>
    </submittedName>
</protein>
<feature type="repeat" description="ANK" evidence="3">
    <location>
        <begin position="344"/>
        <end position="376"/>
    </location>
</feature>
<dbReference type="GO" id="GO:0004842">
    <property type="term" value="F:ubiquitin-protein transferase activity"/>
    <property type="evidence" value="ECO:0007669"/>
    <property type="project" value="TreeGrafter"/>
</dbReference>
<evidence type="ECO:0000256" key="2">
    <source>
        <dbReference type="ARBA" id="ARBA00023043"/>
    </source>
</evidence>
<name>A0A1V9Y6V4_9STRA</name>
<dbReference type="SUPFAM" id="SSF48403">
    <property type="entry name" value="Ankyrin repeat"/>
    <property type="match status" value="1"/>
</dbReference>
<dbReference type="STRING" id="74557.A0A1V9Y6V4"/>
<keyword evidence="5" id="KW-1185">Reference proteome</keyword>
<comment type="caution">
    <text evidence="4">The sequence shown here is derived from an EMBL/GenBank/DDBJ whole genome shotgun (WGS) entry which is preliminary data.</text>
</comment>
<dbReference type="Proteomes" id="UP000243217">
    <property type="component" value="Unassembled WGS sequence"/>
</dbReference>
<sequence>MGSGCTKQLPKPIVDWESNDVAEYVQQNVHDEQVKDGIVTWIKENDIHGHQLVDMEMSMVLSELQHLNAVDVVRKLVEDFKEYVIQDTQTPEIKTTLKELPNALEKAVYVYEKYPLIIDYTGGQAAQFFKYQRGCLLMAGNRNDMTAISLRRHLVAALKLGSHMTICFDKLAGLELESFFVENFFPKEILDRHALFKPEIWSSLLRKDEGDPDPSLFNPCDSFKFAIICGAMEPPPKTRQSMCLVKIYSPEELSSNGGNGDDGEDPVASAFGLREVRRNSLEIVEAGFDGDLEALKALLEKGYHLESEDGHKHTALSEAACQGHDEMIAFLLQLGANPNALNDAGRSPLFRAAYNGHNGAVEALLNAGGDPRCTTKQGEKAFDVAKTKDIADILSAWNIEKTEELIRERKKVIESKLQERLTSHVERERVAVMRIHQELIAKAASTASSTAHTMKEYLVNLANEAIKHQARPRGSADIRDERGATLLSIAAQHDNVDLVAMLLTYYKSFHDDDHILLRPHRNSPNAKDVFIKVFKTNVNTRDSKGWTPIAVAIFHQSKRAAQLLLKHGANPRLKNQYNKDAFDLAQDEIDAALNVVTSRAEIRSILLEWESEQLQSTLENNRNRVASGAPDPLPLDGGATLLAIEVTTEGQAKNTKAKAKKKFKS</sequence>
<evidence type="ECO:0000256" key="3">
    <source>
        <dbReference type="PROSITE-ProRule" id="PRU00023"/>
    </source>
</evidence>
<evidence type="ECO:0000256" key="1">
    <source>
        <dbReference type="ARBA" id="ARBA00022737"/>
    </source>
</evidence>
<reference evidence="4 5" key="1">
    <citation type="journal article" date="2014" name="Genome Biol. Evol.">
        <title>The secreted proteins of Achlya hypogyna and Thraustotheca clavata identify the ancestral oomycete secretome and reveal gene acquisitions by horizontal gene transfer.</title>
        <authorList>
            <person name="Misner I."/>
            <person name="Blouin N."/>
            <person name="Leonard G."/>
            <person name="Richards T.A."/>
            <person name="Lane C.E."/>
        </authorList>
    </citation>
    <scope>NUCLEOTIDE SEQUENCE [LARGE SCALE GENOMIC DNA]</scope>
    <source>
        <strain evidence="4 5">ATCC 34112</strain>
    </source>
</reference>
<organism evidence="4 5">
    <name type="scientific">Thraustotheca clavata</name>
    <dbReference type="NCBI Taxonomy" id="74557"/>
    <lineage>
        <taxon>Eukaryota</taxon>
        <taxon>Sar</taxon>
        <taxon>Stramenopiles</taxon>
        <taxon>Oomycota</taxon>
        <taxon>Saprolegniomycetes</taxon>
        <taxon>Saprolegniales</taxon>
        <taxon>Achlyaceae</taxon>
        <taxon>Thraustotheca</taxon>
    </lineage>
</organism>
<dbReference type="Gene3D" id="1.25.40.20">
    <property type="entry name" value="Ankyrin repeat-containing domain"/>
    <property type="match status" value="2"/>
</dbReference>
<dbReference type="InterPro" id="IPR002110">
    <property type="entry name" value="Ankyrin_rpt"/>
</dbReference>
<dbReference type="GO" id="GO:0085020">
    <property type="term" value="P:protein K6-linked ubiquitination"/>
    <property type="evidence" value="ECO:0007669"/>
    <property type="project" value="TreeGrafter"/>
</dbReference>
<dbReference type="PANTHER" id="PTHR24171">
    <property type="entry name" value="ANKYRIN REPEAT DOMAIN-CONTAINING PROTEIN 39-RELATED"/>
    <property type="match status" value="1"/>
</dbReference>
<dbReference type="OrthoDB" id="426293at2759"/>
<dbReference type="PANTHER" id="PTHR24171:SF8">
    <property type="entry name" value="BRCA1-ASSOCIATED RING DOMAIN PROTEIN 1"/>
    <property type="match status" value="1"/>
</dbReference>
<dbReference type="PROSITE" id="PS50088">
    <property type="entry name" value="ANK_REPEAT"/>
    <property type="match status" value="3"/>
</dbReference>
<dbReference type="EMBL" id="JNBS01004992">
    <property type="protein sequence ID" value="OQR81434.1"/>
    <property type="molecule type" value="Genomic_DNA"/>
</dbReference>